<dbReference type="VEuPathDB" id="MicrosporidiaDB:NCER_100499"/>
<dbReference type="InterPro" id="IPR027417">
    <property type="entry name" value="P-loop_NTPase"/>
</dbReference>
<dbReference type="GO" id="GO:0016787">
    <property type="term" value="F:hydrolase activity"/>
    <property type="evidence" value="ECO:0007669"/>
    <property type="project" value="UniProtKB-KW"/>
</dbReference>
<dbReference type="InterPro" id="IPR050628">
    <property type="entry name" value="SNF2_RAD54_helicase_TF"/>
</dbReference>
<dbReference type="Gene3D" id="3.40.50.300">
    <property type="entry name" value="P-loop containing nucleotide triphosphate hydrolases"/>
    <property type="match status" value="1"/>
</dbReference>
<keyword evidence="2" id="KW-0547">Nucleotide-binding</keyword>
<dbReference type="CDD" id="cd18793">
    <property type="entry name" value="SF2_C_SNF"/>
    <property type="match status" value="1"/>
</dbReference>
<evidence type="ECO:0000256" key="6">
    <source>
        <dbReference type="PROSITE-ProRule" id="PRU00175"/>
    </source>
</evidence>
<dbReference type="SMART" id="SM00487">
    <property type="entry name" value="DEXDc"/>
    <property type="match status" value="1"/>
</dbReference>
<dbReference type="PANTHER" id="PTHR45626:SF12">
    <property type="entry name" value="DNA REPAIR PROTEIN RAD16"/>
    <property type="match status" value="1"/>
</dbReference>
<dbReference type="AlphaFoldDB" id="A0A0F9ZDA8"/>
<gene>
    <name evidence="10" type="ORF">AAJ76_1800044289</name>
</gene>
<dbReference type="EMBL" id="JPQZ01000018">
    <property type="protein sequence ID" value="KKO75549.1"/>
    <property type="molecule type" value="Genomic_DNA"/>
</dbReference>
<keyword evidence="6" id="KW-0862">Zinc</keyword>
<dbReference type="PROSITE" id="PS51192">
    <property type="entry name" value="HELICASE_ATP_BIND_1"/>
    <property type="match status" value="1"/>
</dbReference>
<comment type="caution">
    <text evidence="10">The sequence shown here is derived from an EMBL/GenBank/DDBJ whole genome shotgun (WGS) entry which is preliminary data.</text>
</comment>
<keyword evidence="4" id="KW-0347">Helicase</keyword>
<comment type="similarity">
    <text evidence="1">Belongs to the SNF2/RAD54 helicase family.</text>
</comment>
<dbReference type="GO" id="GO:0008094">
    <property type="term" value="F:ATP-dependent activity, acting on DNA"/>
    <property type="evidence" value="ECO:0007669"/>
    <property type="project" value="TreeGrafter"/>
</dbReference>
<evidence type="ECO:0000256" key="2">
    <source>
        <dbReference type="ARBA" id="ARBA00022741"/>
    </source>
</evidence>
<dbReference type="SUPFAM" id="SSF57850">
    <property type="entry name" value="RING/U-box"/>
    <property type="match status" value="1"/>
</dbReference>
<dbReference type="VEuPathDB" id="MicrosporidiaDB:AAJ76_1800044289"/>
<dbReference type="GeneID" id="36319204"/>
<evidence type="ECO:0000256" key="5">
    <source>
        <dbReference type="ARBA" id="ARBA00022840"/>
    </source>
</evidence>
<evidence type="ECO:0000256" key="4">
    <source>
        <dbReference type="ARBA" id="ARBA00022806"/>
    </source>
</evidence>
<dbReference type="PROSITE" id="PS51194">
    <property type="entry name" value="HELICASE_CTER"/>
    <property type="match status" value="1"/>
</dbReference>
<dbReference type="OMA" id="LLRYPFC"/>
<protein>
    <submittedName>
        <fullName evidence="10">Dna repair protein rad16</fullName>
    </submittedName>
</protein>
<keyword evidence="6" id="KW-0863">Zinc-finger</keyword>
<dbReference type="PANTHER" id="PTHR45626">
    <property type="entry name" value="TRANSCRIPTION TERMINATION FACTOR 2-RELATED"/>
    <property type="match status" value="1"/>
</dbReference>
<feature type="domain" description="Helicase C-terminal" evidence="9">
    <location>
        <begin position="497"/>
        <end position="648"/>
    </location>
</feature>
<name>A0A0F9ZDA8_9MICR</name>
<dbReference type="InterPro" id="IPR038718">
    <property type="entry name" value="SNF2-like_sf"/>
</dbReference>
<evidence type="ECO:0000256" key="3">
    <source>
        <dbReference type="ARBA" id="ARBA00022801"/>
    </source>
</evidence>
<dbReference type="InterPro" id="IPR001841">
    <property type="entry name" value="Znf_RING"/>
</dbReference>
<dbReference type="InterPro" id="IPR001650">
    <property type="entry name" value="Helicase_C-like"/>
</dbReference>
<dbReference type="SUPFAM" id="SSF52540">
    <property type="entry name" value="P-loop containing nucleoside triphosphate hydrolases"/>
    <property type="match status" value="2"/>
</dbReference>
<keyword evidence="3" id="KW-0378">Hydrolase</keyword>
<evidence type="ECO:0000256" key="1">
    <source>
        <dbReference type="ARBA" id="ARBA00007025"/>
    </source>
</evidence>
<keyword evidence="5" id="KW-0067">ATP-binding</keyword>
<dbReference type="InterPro" id="IPR013083">
    <property type="entry name" value="Znf_RING/FYVE/PHD"/>
</dbReference>
<dbReference type="InterPro" id="IPR049730">
    <property type="entry name" value="SNF2/RAD54-like_C"/>
</dbReference>
<dbReference type="InterPro" id="IPR014001">
    <property type="entry name" value="Helicase_ATP-bd"/>
</dbReference>
<organism evidence="10 11">
    <name type="scientific">Vairimorpha ceranae</name>
    <dbReference type="NCBI Taxonomy" id="40302"/>
    <lineage>
        <taxon>Eukaryota</taxon>
        <taxon>Fungi</taxon>
        <taxon>Fungi incertae sedis</taxon>
        <taxon>Microsporidia</taxon>
        <taxon>Nosematidae</taxon>
        <taxon>Vairimorpha</taxon>
    </lineage>
</organism>
<dbReference type="GO" id="GO:0006289">
    <property type="term" value="P:nucleotide-excision repair"/>
    <property type="evidence" value="ECO:0007669"/>
    <property type="project" value="TreeGrafter"/>
</dbReference>
<evidence type="ECO:0000259" key="9">
    <source>
        <dbReference type="PROSITE" id="PS51194"/>
    </source>
</evidence>
<proteinExistence type="inferred from homology"/>
<evidence type="ECO:0000259" key="8">
    <source>
        <dbReference type="PROSITE" id="PS51192"/>
    </source>
</evidence>
<dbReference type="GO" id="GO:0008270">
    <property type="term" value="F:zinc ion binding"/>
    <property type="evidence" value="ECO:0007669"/>
    <property type="project" value="UniProtKB-KW"/>
</dbReference>
<dbReference type="PROSITE" id="PS50089">
    <property type="entry name" value="ZF_RING_2"/>
    <property type="match status" value="1"/>
</dbReference>
<dbReference type="Proteomes" id="UP000034350">
    <property type="component" value="Unassembled WGS sequence"/>
</dbReference>
<dbReference type="OrthoDB" id="448448at2759"/>
<dbReference type="RefSeq" id="XP_024331291.1">
    <property type="nucleotide sequence ID" value="XM_024474289.1"/>
</dbReference>
<dbReference type="GO" id="GO:0004386">
    <property type="term" value="F:helicase activity"/>
    <property type="evidence" value="ECO:0007669"/>
    <property type="project" value="UniProtKB-KW"/>
</dbReference>
<dbReference type="Pfam" id="PF00176">
    <property type="entry name" value="SNF2-rel_dom"/>
    <property type="match status" value="2"/>
</dbReference>
<dbReference type="GO" id="GO:0005524">
    <property type="term" value="F:ATP binding"/>
    <property type="evidence" value="ECO:0007669"/>
    <property type="project" value="UniProtKB-KW"/>
</dbReference>
<dbReference type="SMART" id="SM00490">
    <property type="entry name" value="HELICc"/>
    <property type="match status" value="1"/>
</dbReference>
<dbReference type="CDD" id="cd18008">
    <property type="entry name" value="DEXDc_SHPRH-like"/>
    <property type="match status" value="1"/>
</dbReference>
<dbReference type="GO" id="GO:0005634">
    <property type="term" value="C:nucleus"/>
    <property type="evidence" value="ECO:0007669"/>
    <property type="project" value="TreeGrafter"/>
</dbReference>
<dbReference type="VEuPathDB" id="MicrosporidiaDB:G9O61_00g015520"/>
<evidence type="ECO:0000313" key="10">
    <source>
        <dbReference type="EMBL" id="KKO75549.1"/>
    </source>
</evidence>
<dbReference type="Gene3D" id="3.40.50.10810">
    <property type="entry name" value="Tandem AAA-ATPase domain"/>
    <property type="match status" value="1"/>
</dbReference>
<evidence type="ECO:0000313" key="11">
    <source>
        <dbReference type="Proteomes" id="UP000034350"/>
    </source>
</evidence>
<dbReference type="Pfam" id="PF00271">
    <property type="entry name" value="Helicase_C"/>
    <property type="match status" value="1"/>
</dbReference>
<sequence length="664" mass="77446">MSNINKIDPRHDIQIYKEDTVVNMKFRKLTPIEEKKMERRTEENKIIFGNHKVLNEKSFISMTNIDVETLSRPFGMITKLMDYQLYGISWMKSRENSFIKGGILADQMGMGKTIQTIGLLLLGMNTDINLIIVPAIAVNQWIEEFEKHAPGMFNVYKNHGREKLTVEKFERNLNSKIDVILTTYGTVESDYRRKSGFLYSIDFTRIVLDEAHSIKDSRSNTSTAISHLKANFRWGLTGTPVQNKVGDLFSLVKFLKLDPYSYYFCKKCSCNSMYWLRYNEKDKFASRGFCVCGHFSAQHFGWWNRNIATPIKELGFTEEGKAIFDKLHIFTQHIILRRTKLGIEAELGLPSKVVFIERLFFNEKELDFYTSLYSNTKSKFDEYNLRGEVVKNYAHIFDLLLKMRLAANHPYLVYKNNQNVLSDLPICGFCNEECDDPIISKCKHIFCREEARMFLLETSECPVCKVKITIDLNQVYEYNIKTQLDPTNWTSSTKIEFLVQKLTELNTNKNNLEKSIVFSQYVNFLEILRWRLERAGFRCVVIYGNMPINQRKAAIEKFNTDHNITVFLISLKAGGVALNLTEANNVFLMDLWWNPAVEEQAMDRIHRIGQHRPIKIHRVIIENSIESKILELQKKKKALFESSVERNYAAVEKISEEDLHFLFN</sequence>
<feature type="domain" description="Helicase ATP-binding" evidence="8">
    <location>
        <begin position="93"/>
        <end position="258"/>
    </location>
</feature>
<keyword evidence="11" id="KW-1185">Reference proteome</keyword>
<reference evidence="10 11" key="1">
    <citation type="journal article" date="2015" name="Environ. Microbiol.">
        <title>Genome analyses suggest the presence of polyploidy and recent human-driven expansions in eight global populations of the honeybee pathogen Nosema ceranae.</title>
        <authorList>
            <person name="Pelin A."/>
            <person name="Selman M."/>
            <person name="Aris-Brosou S."/>
            <person name="Farinelli L."/>
            <person name="Corradi N."/>
        </authorList>
    </citation>
    <scope>NUCLEOTIDE SEQUENCE [LARGE SCALE GENOMIC DNA]</scope>
    <source>
        <strain evidence="10 11">PA08 1199</strain>
    </source>
</reference>
<evidence type="ECO:0000259" key="7">
    <source>
        <dbReference type="PROSITE" id="PS50089"/>
    </source>
</evidence>
<dbReference type="Gene3D" id="3.30.40.10">
    <property type="entry name" value="Zinc/RING finger domain, C3HC4 (zinc finger)"/>
    <property type="match status" value="1"/>
</dbReference>
<accession>A0A0F9ZDA8</accession>
<feature type="domain" description="RING-type" evidence="7">
    <location>
        <begin position="427"/>
        <end position="465"/>
    </location>
</feature>
<keyword evidence="6" id="KW-0479">Metal-binding</keyword>
<dbReference type="InterPro" id="IPR000330">
    <property type="entry name" value="SNF2_N"/>
</dbReference>